<dbReference type="Proteomes" id="UP000485058">
    <property type="component" value="Unassembled WGS sequence"/>
</dbReference>
<reference evidence="1 2" key="1">
    <citation type="submission" date="2020-02" db="EMBL/GenBank/DDBJ databases">
        <title>Draft genome sequence of Haematococcus lacustris strain NIES-144.</title>
        <authorList>
            <person name="Morimoto D."/>
            <person name="Nakagawa S."/>
            <person name="Yoshida T."/>
            <person name="Sawayama S."/>
        </authorList>
    </citation>
    <scope>NUCLEOTIDE SEQUENCE [LARGE SCALE GENOMIC DNA]</scope>
    <source>
        <strain evidence="1 2">NIES-144</strain>
    </source>
</reference>
<proteinExistence type="predicted"/>
<accession>A0A6A0A4V5</accession>
<feature type="non-terminal residue" evidence="1">
    <location>
        <position position="1"/>
    </location>
</feature>
<feature type="non-terminal residue" evidence="1">
    <location>
        <position position="243"/>
    </location>
</feature>
<organism evidence="1 2">
    <name type="scientific">Haematococcus lacustris</name>
    <name type="common">Green alga</name>
    <name type="synonym">Haematococcus pluvialis</name>
    <dbReference type="NCBI Taxonomy" id="44745"/>
    <lineage>
        <taxon>Eukaryota</taxon>
        <taxon>Viridiplantae</taxon>
        <taxon>Chlorophyta</taxon>
        <taxon>core chlorophytes</taxon>
        <taxon>Chlorophyceae</taxon>
        <taxon>CS clade</taxon>
        <taxon>Chlamydomonadales</taxon>
        <taxon>Haematococcaceae</taxon>
        <taxon>Haematococcus</taxon>
    </lineage>
</organism>
<name>A0A6A0A4V5_HAELA</name>
<evidence type="ECO:0000313" key="1">
    <source>
        <dbReference type="EMBL" id="GFH26502.1"/>
    </source>
</evidence>
<sequence>RGEGPGSSEPLDEAGSSAPVWLDTALEDLRIGSEVECLRPVGKAGVDAFGAATNTAYQLVAHVPGGWKPFGDVVVGDLVLLRDASSGQLHTTTITAVETVLEYGSFNPVLQGHALLLPEGVAAYNVLRTAYQLGLAPYDAAFSHRLTPAATDAERAAPQPQQQLRSALTSAASPATPVVHAHIRMSADDGLEGVVEAQLSHPAAQTCPERLPSFTFPPAASAFTVPLSRLEAGGMLLLDMATY</sequence>
<comment type="caution">
    <text evidence="1">The sequence shown here is derived from an EMBL/GenBank/DDBJ whole genome shotgun (WGS) entry which is preliminary data.</text>
</comment>
<dbReference type="EMBL" id="BLLF01003149">
    <property type="protein sequence ID" value="GFH26502.1"/>
    <property type="molecule type" value="Genomic_DNA"/>
</dbReference>
<protein>
    <submittedName>
        <fullName evidence="1">Uncharacterized protein</fullName>
    </submittedName>
</protein>
<gene>
    <name evidence="1" type="ORF">HaLaN_24664</name>
</gene>
<dbReference type="AlphaFoldDB" id="A0A6A0A4V5"/>
<evidence type="ECO:0000313" key="2">
    <source>
        <dbReference type="Proteomes" id="UP000485058"/>
    </source>
</evidence>
<keyword evidence="2" id="KW-1185">Reference proteome</keyword>